<evidence type="ECO:0000313" key="2">
    <source>
        <dbReference type="EMBL" id="EDO31014.1"/>
    </source>
</evidence>
<keyword evidence="3" id="KW-1185">Reference proteome</keyword>
<protein>
    <submittedName>
        <fullName evidence="2">Uncharacterized protein</fullName>
    </submittedName>
</protein>
<gene>
    <name evidence="2" type="ORF">NEMVEDRAFT_v1g219814</name>
</gene>
<dbReference type="PANTHER" id="PTHR47202:SF2">
    <property type="entry name" value="G-PROTEIN COUPLED RECEPTORS FAMILY 1 PROFILE DOMAIN-CONTAINING PROTEIN"/>
    <property type="match status" value="1"/>
</dbReference>
<organism evidence="2 3">
    <name type="scientific">Nematostella vectensis</name>
    <name type="common">Starlet sea anemone</name>
    <dbReference type="NCBI Taxonomy" id="45351"/>
    <lineage>
        <taxon>Eukaryota</taxon>
        <taxon>Metazoa</taxon>
        <taxon>Cnidaria</taxon>
        <taxon>Anthozoa</taxon>
        <taxon>Hexacorallia</taxon>
        <taxon>Actiniaria</taxon>
        <taxon>Edwardsiidae</taxon>
        <taxon>Nematostella</taxon>
    </lineage>
</organism>
<proteinExistence type="predicted"/>
<dbReference type="Proteomes" id="UP000001593">
    <property type="component" value="Unassembled WGS sequence"/>
</dbReference>
<evidence type="ECO:0000256" key="1">
    <source>
        <dbReference type="SAM" id="MobiDB-lite"/>
    </source>
</evidence>
<dbReference type="HOGENOM" id="CLU_2111741_0_0_1"/>
<dbReference type="AlphaFoldDB" id="A7SZ49"/>
<dbReference type="EMBL" id="DS469949">
    <property type="protein sequence ID" value="EDO31014.1"/>
    <property type="molecule type" value="Genomic_DNA"/>
</dbReference>
<dbReference type="InParanoid" id="A7SZ49"/>
<accession>A7SZ49</accession>
<sequence>MTALGFNNPGKRINDGLVSSEDEEVSLFEVNQRNKEENNDAELLSSKSNGTVNVRESTRERTSKQRRSTKFMVKYFYQPRSHGVLYDDSLSNGMGWHGLAWDGMAWDGRGWHGMA</sequence>
<evidence type="ECO:0000313" key="3">
    <source>
        <dbReference type="Proteomes" id="UP000001593"/>
    </source>
</evidence>
<feature type="region of interest" description="Disordered" evidence="1">
    <location>
        <begin position="32"/>
        <end position="65"/>
    </location>
</feature>
<dbReference type="PANTHER" id="PTHR47202">
    <property type="entry name" value="HISTIDINE-RICH GLYCOPROTEIN"/>
    <property type="match status" value="1"/>
</dbReference>
<feature type="compositionally biased region" description="Polar residues" evidence="1">
    <location>
        <begin position="45"/>
        <end position="55"/>
    </location>
</feature>
<name>A7SZ49_NEMVE</name>
<reference evidence="2 3" key="1">
    <citation type="journal article" date="2007" name="Science">
        <title>Sea anemone genome reveals ancestral eumetazoan gene repertoire and genomic organization.</title>
        <authorList>
            <person name="Putnam N.H."/>
            <person name="Srivastava M."/>
            <person name="Hellsten U."/>
            <person name="Dirks B."/>
            <person name="Chapman J."/>
            <person name="Salamov A."/>
            <person name="Terry A."/>
            <person name="Shapiro H."/>
            <person name="Lindquist E."/>
            <person name="Kapitonov V.V."/>
            <person name="Jurka J."/>
            <person name="Genikhovich G."/>
            <person name="Grigoriev I.V."/>
            <person name="Lucas S.M."/>
            <person name="Steele R.E."/>
            <person name="Finnerty J.R."/>
            <person name="Technau U."/>
            <person name="Martindale M.Q."/>
            <person name="Rokhsar D.S."/>
        </authorList>
    </citation>
    <scope>NUCLEOTIDE SEQUENCE [LARGE SCALE GENOMIC DNA]</scope>
    <source>
        <strain evidence="3">CH2 X CH6</strain>
    </source>
</reference>